<dbReference type="EMBL" id="JBEDUW010000001">
    <property type="protein sequence ID" value="KAK9950789.1"/>
    <property type="molecule type" value="Genomic_DNA"/>
</dbReference>
<keyword evidence="2" id="KW-0732">Signal</keyword>
<feature type="region of interest" description="Disordered" evidence="1">
    <location>
        <begin position="47"/>
        <end position="103"/>
    </location>
</feature>
<dbReference type="AlphaFoldDB" id="A0AAW1YQA8"/>
<organism evidence="3 4">
    <name type="scientific">Rubus argutus</name>
    <name type="common">Southern blackberry</name>
    <dbReference type="NCBI Taxonomy" id="59490"/>
    <lineage>
        <taxon>Eukaryota</taxon>
        <taxon>Viridiplantae</taxon>
        <taxon>Streptophyta</taxon>
        <taxon>Embryophyta</taxon>
        <taxon>Tracheophyta</taxon>
        <taxon>Spermatophyta</taxon>
        <taxon>Magnoliopsida</taxon>
        <taxon>eudicotyledons</taxon>
        <taxon>Gunneridae</taxon>
        <taxon>Pentapetalae</taxon>
        <taxon>rosids</taxon>
        <taxon>fabids</taxon>
        <taxon>Rosales</taxon>
        <taxon>Rosaceae</taxon>
        <taxon>Rosoideae</taxon>
        <taxon>Rosoideae incertae sedis</taxon>
        <taxon>Rubus</taxon>
    </lineage>
</organism>
<dbReference type="Proteomes" id="UP001457282">
    <property type="component" value="Unassembled WGS sequence"/>
</dbReference>
<evidence type="ECO:0000313" key="3">
    <source>
        <dbReference type="EMBL" id="KAK9950789.1"/>
    </source>
</evidence>
<keyword evidence="4" id="KW-1185">Reference proteome</keyword>
<proteinExistence type="predicted"/>
<feature type="signal peptide" evidence="2">
    <location>
        <begin position="1"/>
        <end position="19"/>
    </location>
</feature>
<sequence length="103" mass="11248">MKASPSLLTVLLFYGLLLSEYSSNNVEAASEGFSGHLMNQLRVVSNRVRRASPPPPPKSNPPVHFFPPRRRQSPPPPPPKSNPSVHFSPPPPRQSPPPPLSAE</sequence>
<evidence type="ECO:0000256" key="1">
    <source>
        <dbReference type="SAM" id="MobiDB-lite"/>
    </source>
</evidence>
<feature type="chain" id="PRO_5043407895" evidence="2">
    <location>
        <begin position="20"/>
        <end position="103"/>
    </location>
</feature>
<evidence type="ECO:0000313" key="4">
    <source>
        <dbReference type="Proteomes" id="UP001457282"/>
    </source>
</evidence>
<gene>
    <name evidence="3" type="ORF">M0R45_006258</name>
</gene>
<reference evidence="3 4" key="1">
    <citation type="journal article" date="2023" name="G3 (Bethesda)">
        <title>A chromosome-length genome assembly and annotation of blackberry (Rubus argutus, cv. 'Hillquist').</title>
        <authorList>
            <person name="Bruna T."/>
            <person name="Aryal R."/>
            <person name="Dudchenko O."/>
            <person name="Sargent D.J."/>
            <person name="Mead D."/>
            <person name="Buti M."/>
            <person name="Cavallini A."/>
            <person name="Hytonen T."/>
            <person name="Andres J."/>
            <person name="Pham M."/>
            <person name="Weisz D."/>
            <person name="Mascagni F."/>
            <person name="Usai G."/>
            <person name="Natali L."/>
            <person name="Bassil N."/>
            <person name="Fernandez G.E."/>
            <person name="Lomsadze A."/>
            <person name="Armour M."/>
            <person name="Olukolu B."/>
            <person name="Poorten T."/>
            <person name="Britton C."/>
            <person name="Davik J."/>
            <person name="Ashrafi H."/>
            <person name="Aiden E.L."/>
            <person name="Borodovsky M."/>
            <person name="Worthington M."/>
        </authorList>
    </citation>
    <scope>NUCLEOTIDE SEQUENCE [LARGE SCALE GENOMIC DNA]</scope>
    <source>
        <strain evidence="3">PI 553951</strain>
    </source>
</reference>
<feature type="compositionally biased region" description="Pro residues" evidence="1">
    <location>
        <begin position="88"/>
        <end position="103"/>
    </location>
</feature>
<comment type="caution">
    <text evidence="3">The sequence shown here is derived from an EMBL/GenBank/DDBJ whole genome shotgun (WGS) entry which is preliminary data.</text>
</comment>
<evidence type="ECO:0000256" key="2">
    <source>
        <dbReference type="SAM" id="SignalP"/>
    </source>
</evidence>
<name>A0AAW1YQA8_RUBAR</name>
<protein>
    <submittedName>
        <fullName evidence="3">Uncharacterized protein</fullName>
    </submittedName>
</protein>
<accession>A0AAW1YQA8</accession>